<reference evidence="1" key="1">
    <citation type="journal article" date="2020" name="Nat. Commun.">
        <title>Large-scale genome sequencing of mycorrhizal fungi provides insights into the early evolution of symbiotic traits.</title>
        <authorList>
            <person name="Miyauchi S."/>
            <person name="Kiss E."/>
            <person name="Kuo A."/>
            <person name="Drula E."/>
            <person name="Kohler A."/>
            <person name="Sanchez-Garcia M."/>
            <person name="Morin E."/>
            <person name="Andreopoulos B."/>
            <person name="Barry K.W."/>
            <person name="Bonito G."/>
            <person name="Buee M."/>
            <person name="Carver A."/>
            <person name="Chen C."/>
            <person name="Cichocki N."/>
            <person name="Clum A."/>
            <person name="Culley D."/>
            <person name="Crous P.W."/>
            <person name="Fauchery L."/>
            <person name="Girlanda M."/>
            <person name="Hayes R.D."/>
            <person name="Keri Z."/>
            <person name="LaButti K."/>
            <person name="Lipzen A."/>
            <person name="Lombard V."/>
            <person name="Magnuson J."/>
            <person name="Maillard F."/>
            <person name="Murat C."/>
            <person name="Nolan M."/>
            <person name="Ohm R.A."/>
            <person name="Pangilinan J."/>
            <person name="Pereira M.F."/>
            <person name="Perotto S."/>
            <person name="Peter M."/>
            <person name="Pfister S."/>
            <person name="Riley R."/>
            <person name="Sitrit Y."/>
            <person name="Stielow J.B."/>
            <person name="Szollosi G."/>
            <person name="Zifcakova L."/>
            <person name="Stursova M."/>
            <person name="Spatafora J.W."/>
            <person name="Tedersoo L."/>
            <person name="Vaario L.M."/>
            <person name="Yamada A."/>
            <person name="Yan M."/>
            <person name="Wang P."/>
            <person name="Xu J."/>
            <person name="Bruns T."/>
            <person name="Baldrian P."/>
            <person name="Vilgalys R."/>
            <person name="Dunand C."/>
            <person name="Henrissat B."/>
            <person name="Grigoriev I.V."/>
            <person name="Hibbett D."/>
            <person name="Nagy L.G."/>
            <person name="Martin F.M."/>
        </authorList>
    </citation>
    <scope>NUCLEOTIDE SEQUENCE</scope>
    <source>
        <strain evidence="1">UH-Tt-Lm1</strain>
    </source>
</reference>
<evidence type="ECO:0000313" key="2">
    <source>
        <dbReference type="Proteomes" id="UP000736335"/>
    </source>
</evidence>
<reference evidence="1" key="2">
    <citation type="submission" date="2020-11" db="EMBL/GenBank/DDBJ databases">
        <authorList>
            <consortium name="DOE Joint Genome Institute"/>
            <person name="Kuo A."/>
            <person name="Miyauchi S."/>
            <person name="Kiss E."/>
            <person name="Drula E."/>
            <person name="Kohler A."/>
            <person name="Sanchez-Garcia M."/>
            <person name="Andreopoulos B."/>
            <person name="Barry K.W."/>
            <person name="Bonito G."/>
            <person name="Buee M."/>
            <person name="Carver A."/>
            <person name="Chen C."/>
            <person name="Cichocki N."/>
            <person name="Clum A."/>
            <person name="Culley D."/>
            <person name="Crous P.W."/>
            <person name="Fauchery L."/>
            <person name="Girlanda M."/>
            <person name="Hayes R."/>
            <person name="Keri Z."/>
            <person name="Labutti K."/>
            <person name="Lipzen A."/>
            <person name="Lombard V."/>
            <person name="Magnuson J."/>
            <person name="Maillard F."/>
            <person name="Morin E."/>
            <person name="Murat C."/>
            <person name="Nolan M."/>
            <person name="Ohm R."/>
            <person name="Pangilinan J."/>
            <person name="Pereira M."/>
            <person name="Perotto S."/>
            <person name="Peter M."/>
            <person name="Riley R."/>
            <person name="Sitrit Y."/>
            <person name="Stielow B."/>
            <person name="Szollosi G."/>
            <person name="Zifcakova L."/>
            <person name="Stursova M."/>
            <person name="Spatafora J.W."/>
            <person name="Tedersoo L."/>
            <person name="Vaario L.-M."/>
            <person name="Yamada A."/>
            <person name="Yan M."/>
            <person name="Wang P."/>
            <person name="Xu J."/>
            <person name="Bruns T."/>
            <person name="Baldrian P."/>
            <person name="Vilgalys R."/>
            <person name="Henrissat B."/>
            <person name="Grigoriev I.V."/>
            <person name="Hibbett D."/>
            <person name="Nagy L.G."/>
            <person name="Martin F.M."/>
        </authorList>
    </citation>
    <scope>NUCLEOTIDE SEQUENCE</scope>
    <source>
        <strain evidence="1">UH-Tt-Lm1</strain>
    </source>
</reference>
<keyword evidence="2" id="KW-1185">Reference proteome</keyword>
<dbReference type="EMBL" id="WIUZ02000018">
    <property type="protein sequence ID" value="KAF9779869.1"/>
    <property type="molecule type" value="Genomic_DNA"/>
</dbReference>
<sequence length="280" mass="32146">MPCTRTCIPSRCSSNPSPVQENNFNIDHFTHTCGDRSRPYPTLGNVLDRSATADPTERFTDIGFRDFIQASWRVSWCKLACIETTPYASELLGCGIDFVTGVNRTFNSVLDTSVVHMSNVGVMLMDEIARVNERVDGCHKEIEKLKKDCLGFQEWTLKTEDEQEQQGMAIDWLKVITLKDLVQSLIDQTGRLEDDRVRLTHCVSELTGEVRDLQRRCQGEEFDPHAEFVPNSEPNSDTELPDYEDLSDMDPNEIREQNWVNEELVRNTLEIVQRIRRDVD</sequence>
<evidence type="ECO:0000313" key="1">
    <source>
        <dbReference type="EMBL" id="KAF9779869.1"/>
    </source>
</evidence>
<organism evidence="1 2">
    <name type="scientific">Thelephora terrestris</name>
    <dbReference type="NCBI Taxonomy" id="56493"/>
    <lineage>
        <taxon>Eukaryota</taxon>
        <taxon>Fungi</taxon>
        <taxon>Dikarya</taxon>
        <taxon>Basidiomycota</taxon>
        <taxon>Agaricomycotina</taxon>
        <taxon>Agaricomycetes</taxon>
        <taxon>Thelephorales</taxon>
        <taxon>Thelephoraceae</taxon>
        <taxon>Thelephora</taxon>
    </lineage>
</organism>
<comment type="caution">
    <text evidence="1">The sequence shown here is derived from an EMBL/GenBank/DDBJ whole genome shotgun (WGS) entry which is preliminary data.</text>
</comment>
<protein>
    <submittedName>
        <fullName evidence="1">Uncharacterized protein</fullName>
    </submittedName>
</protein>
<dbReference type="AlphaFoldDB" id="A0A9P6L2Y6"/>
<gene>
    <name evidence="1" type="ORF">BJ322DRAFT_1113185</name>
</gene>
<dbReference type="Proteomes" id="UP000736335">
    <property type="component" value="Unassembled WGS sequence"/>
</dbReference>
<accession>A0A9P6L2Y6</accession>
<name>A0A9P6L2Y6_9AGAM</name>
<proteinExistence type="predicted"/>